<organism evidence="4">
    <name type="scientific">Desulfobacca acetoxidans</name>
    <dbReference type="NCBI Taxonomy" id="60893"/>
    <lineage>
        <taxon>Bacteria</taxon>
        <taxon>Pseudomonadati</taxon>
        <taxon>Thermodesulfobacteriota</taxon>
        <taxon>Desulfobaccia</taxon>
        <taxon>Desulfobaccales</taxon>
        <taxon>Desulfobaccaceae</taxon>
        <taxon>Desulfobacca</taxon>
    </lineage>
</organism>
<dbReference type="Gene3D" id="2.70.98.70">
    <property type="match status" value="1"/>
</dbReference>
<proteinExistence type="predicted"/>
<feature type="chain" id="PRO_5031393930" description="Heparinase II/III-like C-terminal domain-containing protein" evidence="2">
    <location>
        <begin position="24"/>
        <end position="627"/>
    </location>
</feature>
<evidence type="ECO:0000256" key="1">
    <source>
        <dbReference type="ARBA" id="ARBA00004196"/>
    </source>
</evidence>
<accession>A0A7V6DQS8</accession>
<dbReference type="PANTHER" id="PTHR38045:SF1">
    <property type="entry name" value="HEPARINASE II_III-LIKE PROTEIN"/>
    <property type="match status" value="1"/>
</dbReference>
<dbReference type="InterPro" id="IPR008929">
    <property type="entry name" value="Chondroitin_lyas"/>
</dbReference>
<keyword evidence="2" id="KW-0732">Signal</keyword>
<evidence type="ECO:0000313" key="4">
    <source>
        <dbReference type="EMBL" id="HHS30441.1"/>
    </source>
</evidence>
<feature type="signal peptide" evidence="2">
    <location>
        <begin position="1"/>
        <end position="23"/>
    </location>
</feature>
<dbReference type="PANTHER" id="PTHR38045">
    <property type="entry name" value="CHROMOSOME 1, WHOLE GENOME SHOTGUN SEQUENCE"/>
    <property type="match status" value="1"/>
</dbReference>
<dbReference type="SUPFAM" id="SSF48230">
    <property type="entry name" value="Chondroitin AC/alginate lyase"/>
    <property type="match status" value="1"/>
</dbReference>
<protein>
    <recommendedName>
        <fullName evidence="3">Heparinase II/III-like C-terminal domain-containing protein</fullName>
    </recommendedName>
</protein>
<dbReference type="InterPro" id="IPR012480">
    <property type="entry name" value="Hepar_II_III_C"/>
</dbReference>
<dbReference type="EMBL" id="DTGR01000188">
    <property type="protein sequence ID" value="HHS30441.1"/>
    <property type="molecule type" value="Genomic_DNA"/>
</dbReference>
<evidence type="ECO:0000256" key="2">
    <source>
        <dbReference type="SAM" id="SignalP"/>
    </source>
</evidence>
<comment type="subcellular location">
    <subcellularLocation>
        <location evidence="1">Cell envelope</location>
    </subcellularLocation>
</comment>
<comment type="caution">
    <text evidence="4">The sequence shown here is derived from an EMBL/GenBank/DDBJ whole genome shotgun (WGS) entry which is preliminary data.</text>
</comment>
<gene>
    <name evidence="4" type="ORF">ENV52_12160</name>
</gene>
<dbReference type="AlphaFoldDB" id="A0A7V6DQS8"/>
<dbReference type="Gene3D" id="1.50.10.100">
    <property type="entry name" value="Chondroitin AC/alginate lyase"/>
    <property type="match status" value="1"/>
</dbReference>
<feature type="domain" description="Heparinase II/III-like C-terminal" evidence="3">
    <location>
        <begin position="383"/>
        <end position="555"/>
    </location>
</feature>
<evidence type="ECO:0000259" key="3">
    <source>
        <dbReference type="Pfam" id="PF07940"/>
    </source>
</evidence>
<dbReference type="Pfam" id="PF07940">
    <property type="entry name" value="Hepar_II_III_C"/>
    <property type="match status" value="1"/>
</dbReference>
<reference evidence="4" key="1">
    <citation type="journal article" date="2020" name="mSystems">
        <title>Genome- and Community-Level Interaction Insights into Carbon Utilization and Element Cycling Functions of Hydrothermarchaeota in Hydrothermal Sediment.</title>
        <authorList>
            <person name="Zhou Z."/>
            <person name="Liu Y."/>
            <person name="Xu W."/>
            <person name="Pan J."/>
            <person name="Luo Z.H."/>
            <person name="Li M."/>
        </authorList>
    </citation>
    <scope>NUCLEOTIDE SEQUENCE [LARGE SCALE GENOMIC DNA]</scope>
    <source>
        <strain evidence="4">SpSt-767</strain>
    </source>
</reference>
<dbReference type="GO" id="GO:0016829">
    <property type="term" value="F:lyase activity"/>
    <property type="evidence" value="ECO:0007669"/>
    <property type="project" value="InterPro"/>
</dbReference>
<dbReference type="GO" id="GO:0030313">
    <property type="term" value="C:cell envelope"/>
    <property type="evidence" value="ECO:0007669"/>
    <property type="project" value="UniProtKB-SubCell"/>
</dbReference>
<name>A0A7V6DQS8_9BACT</name>
<sequence length="627" mass="69515">MKPILLAVVLGCAILLLSAAGHPEEPEFPGITPQALIRLVKKEHPRLLVQETDFVQLQRLIQQNAAARKWYAAQKRAAARFLVEPPCSYKLAGENGLLASSRAVLDRVYTLALVYKVEGGGRYLHRLWEELEAAAAYPDWHPRHFLDTAEMTHAFAVAYDWLYAAWTGPQRQVLAQTILEKGLKPALAAYRDQKKTGWWAASPYNWNLVANSGIGLGALAVSTEAPEIAAKVLDKALHSLPRALARLNPDGGSSEGPLYWGYSTFYTCVFLAALDTALGKDFGLAQTPGLAATGFFPLYLTGPTGKTFNYADSPEKIPWLAQLFWLARKYDQPLFALPACGSPRPHPLGLVWRDFAASPKPDNSLPLDRYFRGIEVAAMRSSWQDDQGTFVALKAGDNRAGHAHLDLGTFVLDAQGQRWALDLGPDDYNLPGYFGPERWDYYRTRAEGHNTLVINPGRGPDQNPAASARISRFYSSPQLAWAIADLTPAYAHAASKVWRGLALVNRRQVLIEDEIETRQPAAIWWFLHTPAMVRLSADKKSAILTQNSRRWQARLLQPENATFKLDKARPLPLSPHPHCQKDNPGVQKLAVNLEPASKVRLVVWLTPLPEGESAQPPPPVIIPLADW</sequence>